<reference evidence="1" key="1">
    <citation type="submission" date="2016-10" db="EMBL/GenBank/DDBJ databases">
        <title>Sequence of Gallionella enrichment culture.</title>
        <authorList>
            <person name="Poehlein A."/>
            <person name="Muehling M."/>
            <person name="Daniel R."/>
        </authorList>
    </citation>
    <scope>NUCLEOTIDE SEQUENCE</scope>
</reference>
<accession>A0A1J5QHC4</accession>
<gene>
    <name evidence="1" type="ORF">GALL_388810</name>
</gene>
<dbReference type="EMBL" id="MLJW01001225">
    <property type="protein sequence ID" value="OIQ79375.1"/>
    <property type="molecule type" value="Genomic_DNA"/>
</dbReference>
<proteinExistence type="predicted"/>
<name>A0A1J5QHC4_9ZZZZ</name>
<organism evidence="1">
    <name type="scientific">mine drainage metagenome</name>
    <dbReference type="NCBI Taxonomy" id="410659"/>
    <lineage>
        <taxon>unclassified sequences</taxon>
        <taxon>metagenomes</taxon>
        <taxon>ecological metagenomes</taxon>
    </lineage>
</organism>
<evidence type="ECO:0000313" key="1">
    <source>
        <dbReference type="EMBL" id="OIQ79375.1"/>
    </source>
</evidence>
<comment type="caution">
    <text evidence="1">The sequence shown here is derived from an EMBL/GenBank/DDBJ whole genome shotgun (WGS) entry which is preliminary data.</text>
</comment>
<dbReference type="AlphaFoldDB" id="A0A1J5QHC4"/>
<sequence length="97" mass="10507">MLAAYDANHDDPRIQADPDLDGVVISTNSSLVVMAYMHDHVDRAAQRIVGAGGEQRHYPVADELVHDSVTVGNNGIHLPKVGVDEPKALAGRHSFRK</sequence>
<protein>
    <submittedName>
        <fullName evidence="1">Uncharacterized protein</fullName>
    </submittedName>
</protein>